<dbReference type="InterPro" id="IPR036634">
    <property type="entry name" value="PRD_sf"/>
</dbReference>
<organism evidence="2 3">
    <name type="scientific">Lacticaseibacillus paracasei subsp. paracasei Lpp14</name>
    <dbReference type="NCBI Taxonomy" id="1256204"/>
    <lineage>
        <taxon>Bacteria</taxon>
        <taxon>Bacillati</taxon>
        <taxon>Bacillota</taxon>
        <taxon>Bacilli</taxon>
        <taxon>Lactobacillales</taxon>
        <taxon>Lactobacillaceae</taxon>
        <taxon>Lacticaseibacillus</taxon>
    </lineage>
</organism>
<dbReference type="AlphaFoldDB" id="A0A829GJZ8"/>
<dbReference type="Proteomes" id="UP000014264">
    <property type="component" value="Unassembled WGS sequence"/>
</dbReference>
<dbReference type="GO" id="GO:0006355">
    <property type="term" value="P:regulation of DNA-templated transcription"/>
    <property type="evidence" value="ECO:0007669"/>
    <property type="project" value="InterPro"/>
</dbReference>
<accession>A0A829GJZ8</accession>
<evidence type="ECO:0000313" key="3">
    <source>
        <dbReference type="Proteomes" id="UP000014264"/>
    </source>
</evidence>
<dbReference type="Pfam" id="PF00874">
    <property type="entry name" value="PRD"/>
    <property type="match status" value="1"/>
</dbReference>
<evidence type="ECO:0000259" key="1">
    <source>
        <dbReference type="PROSITE" id="PS51372"/>
    </source>
</evidence>
<dbReference type="InterPro" id="IPR011608">
    <property type="entry name" value="PRD"/>
</dbReference>
<dbReference type="EMBL" id="ANJZ01000392">
    <property type="protein sequence ID" value="EPC57757.1"/>
    <property type="molecule type" value="Genomic_DNA"/>
</dbReference>
<dbReference type="Gene3D" id="1.10.1790.10">
    <property type="entry name" value="PRD domain"/>
    <property type="match status" value="1"/>
</dbReference>
<reference evidence="2 3" key="1">
    <citation type="journal article" date="2013" name="PLoS ONE">
        <title>Lactobacillus paracasei comparative genomics: towards species pan-genome definition and exploitation of diversity.</title>
        <authorList>
            <person name="Smokvina T."/>
            <person name="Wels M."/>
            <person name="Polka J."/>
            <person name="Chervaux C."/>
            <person name="Brisse S."/>
            <person name="Boekhorst J."/>
            <person name="van Hylckama Vlieg J.E."/>
            <person name="Siezen R.J."/>
        </authorList>
    </citation>
    <scope>NUCLEOTIDE SEQUENCE [LARGE SCALE GENOMIC DNA]</scope>
    <source>
        <strain evidence="2 3">Lpp14</strain>
    </source>
</reference>
<proteinExistence type="predicted"/>
<protein>
    <submittedName>
        <fullName evidence="2">Beta-glucoside operon antiterminator</fullName>
    </submittedName>
</protein>
<dbReference type="PROSITE" id="PS51372">
    <property type="entry name" value="PRD_2"/>
    <property type="match status" value="1"/>
</dbReference>
<name>A0A829GJZ8_LACPA</name>
<dbReference type="SUPFAM" id="SSF63520">
    <property type="entry name" value="PTS-regulatory domain, PRD"/>
    <property type="match status" value="1"/>
</dbReference>
<sequence length="71" mass="8304">MYAAAPSPLSLKMENYDYVLLKHLQQDYARAYHCMEDVDRFMQQKLAIAIPKNEQIYLTMHIARLAKSLAE</sequence>
<comment type="caution">
    <text evidence="2">The sequence shown here is derived from an EMBL/GenBank/DDBJ whole genome shotgun (WGS) entry which is preliminary data.</text>
</comment>
<evidence type="ECO:0000313" key="2">
    <source>
        <dbReference type="EMBL" id="EPC57757.1"/>
    </source>
</evidence>
<feature type="domain" description="PRD" evidence="1">
    <location>
        <begin position="1"/>
        <end position="71"/>
    </location>
</feature>
<gene>
    <name evidence="2" type="ORF">Lpp14_15296</name>
</gene>